<reference evidence="5" key="1">
    <citation type="submission" date="2016-11" db="EMBL/GenBank/DDBJ databases">
        <authorList>
            <person name="Varghese N."/>
            <person name="Submissions S."/>
        </authorList>
    </citation>
    <scope>NUCLEOTIDE SEQUENCE [LARGE SCALE GENOMIC DNA]</scope>
    <source>
        <strain evidence="5">DSM 15292</strain>
    </source>
</reference>
<dbReference type="SUPFAM" id="SSF53474">
    <property type="entry name" value="alpha/beta-Hydrolases"/>
    <property type="match status" value="1"/>
</dbReference>
<evidence type="ECO:0000313" key="5">
    <source>
        <dbReference type="Proteomes" id="UP000185221"/>
    </source>
</evidence>
<dbReference type="InterPro" id="IPR000801">
    <property type="entry name" value="Esterase-like"/>
</dbReference>
<dbReference type="Pfam" id="PF00756">
    <property type="entry name" value="Esterase"/>
    <property type="match status" value="1"/>
</dbReference>
<feature type="signal peptide" evidence="3">
    <location>
        <begin position="1"/>
        <end position="18"/>
    </location>
</feature>
<gene>
    <name evidence="4" type="ORF">SAMN05444394_0117</name>
</gene>
<evidence type="ECO:0000256" key="2">
    <source>
        <dbReference type="ARBA" id="ARBA00022801"/>
    </source>
</evidence>
<dbReference type="InterPro" id="IPR029058">
    <property type="entry name" value="AB_hydrolase_fold"/>
</dbReference>
<dbReference type="Gene3D" id="3.40.50.1820">
    <property type="entry name" value="alpha/beta hydrolase"/>
    <property type="match status" value="1"/>
</dbReference>
<dbReference type="Proteomes" id="UP000185221">
    <property type="component" value="Unassembled WGS sequence"/>
</dbReference>
<dbReference type="OrthoDB" id="9784036at2"/>
<accession>A0A1N6D3G5</accession>
<keyword evidence="2 4" id="KW-0378">Hydrolase</keyword>
<dbReference type="RefSeq" id="WP_159439193.1">
    <property type="nucleotide sequence ID" value="NZ_FSRC01000001.1"/>
</dbReference>
<dbReference type="STRING" id="226505.SAMN05444394_0117"/>
<evidence type="ECO:0000256" key="1">
    <source>
        <dbReference type="ARBA" id="ARBA00005622"/>
    </source>
</evidence>
<sequence length="269" mass="31563">MKGLLVFGLILISQFSMAQDTICINKTIEHKIHSEYLQEERSYWISLPLNYSDTLSYPVIYVLDAEWRFDLIRNITFYLGADGKIQNSIIVGIPHIDWEEKRGRDLTFSQSRIEYDGEKVDSTWYNDSNSGQGMKFYDYFIHELIPEVNNNYPTNNYETLIGHSYGGYFGGYILSLNHPFEVIHIYDPSIWFSNGEVINKLKNSNLQKEVKIHLTYQPIPEFHKSKIEEFISELKKNQKVSLTTEFYKNETHNSLFLDSFYQGITKTNK</sequence>
<dbReference type="InterPro" id="IPR052558">
    <property type="entry name" value="Siderophore_Hydrolase_D"/>
</dbReference>
<proteinExistence type="inferred from homology"/>
<keyword evidence="3" id="KW-0732">Signal</keyword>
<dbReference type="PANTHER" id="PTHR40841">
    <property type="entry name" value="SIDEROPHORE TRIACETYLFUSARININE C ESTERASE"/>
    <property type="match status" value="1"/>
</dbReference>
<protein>
    <submittedName>
        <fullName evidence="4">Predicted hydrolase of the alpha/beta superfamily</fullName>
    </submittedName>
</protein>
<comment type="similarity">
    <text evidence="1">Belongs to the esterase D family.</text>
</comment>
<evidence type="ECO:0000313" key="4">
    <source>
        <dbReference type="EMBL" id="SIN65325.1"/>
    </source>
</evidence>
<dbReference type="AlphaFoldDB" id="A0A1N6D3G5"/>
<feature type="chain" id="PRO_5012500834" evidence="3">
    <location>
        <begin position="19"/>
        <end position="269"/>
    </location>
</feature>
<organism evidence="4 5">
    <name type="scientific">Algoriphagus halophilus</name>
    <dbReference type="NCBI Taxonomy" id="226505"/>
    <lineage>
        <taxon>Bacteria</taxon>
        <taxon>Pseudomonadati</taxon>
        <taxon>Bacteroidota</taxon>
        <taxon>Cytophagia</taxon>
        <taxon>Cytophagales</taxon>
        <taxon>Cyclobacteriaceae</taxon>
        <taxon>Algoriphagus</taxon>
    </lineage>
</organism>
<name>A0A1N6D3G5_9BACT</name>
<keyword evidence="5" id="KW-1185">Reference proteome</keyword>
<dbReference type="PANTHER" id="PTHR40841:SF2">
    <property type="entry name" value="SIDEROPHORE-DEGRADING ESTERASE (EUROFUNG)"/>
    <property type="match status" value="1"/>
</dbReference>
<dbReference type="EMBL" id="FSRC01000001">
    <property type="protein sequence ID" value="SIN65325.1"/>
    <property type="molecule type" value="Genomic_DNA"/>
</dbReference>
<evidence type="ECO:0000256" key="3">
    <source>
        <dbReference type="SAM" id="SignalP"/>
    </source>
</evidence>
<dbReference type="GO" id="GO:0016788">
    <property type="term" value="F:hydrolase activity, acting on ester bonds"/>
    <property type="evidence" value="ECO:0007669"/>
    <property type="project" value="TreeGrafter"/>
</dbReference>